<dbReference type="GO" id="GO:0004519">
    <property type="term" value="F:endonuclease activity"/>
    <property type="evidence" value="ECO:0007669"/>
    <property type="project" value="UniProtKB-KW"/>
</dbReference>
<evidence type="ECO:0000256" key="3">
    <source>
        <dbReference type="ARBA" id="ARBA00022722"/>
    </source>
</evidence>
<dbReference type="Gene3D" id="3.30.70.270">
    <property type="match status" value="1"/>
</dbReference>
<name>A0AAE0H175_9CHLO</name>
<evidence type="ECO:0000259" key="8">
    <source>
        <dbReference type="Pfam" id="PF17917"/>
    </source>
</evidence>
<dbReference type="Gene3D" id="3.10.20.370">
    <property type="match status" value="1"/>
</dbReference>
<reference evidence="9 10" key="1">
    <citation type="journal article" date="2015" name="Genome Biol. Evol.">
        <title>Comparative Genomics of a Bacterivorous Green Alga Reveals Evolutionary Causalities and Consequences of Phago-Mixotrophic Mode of Nutrition.</title>
        <authorList>
            <person name="Burns J.A."/>
            <person name="Paasch A."/>
            <person name="Narechania A."/>
            <person name="Kim E."/>
        </authorList>
    </citation>
    <scope>NUCLEOTIDE SEQUENCE [LARGE SCALE GENOMIC DNA]</scope>
    <source>
        <strain evidence="9 10">PLY_AMNH</strain>
    </source>
</reference>
<evidence type="ECO:0000313" key="10">
    <source>
        <dbReference type="Proteomes" id="UP001190700"/>
    </source>
</evidence>
<dbReference type="CDD" id="cd09274">
    <property type="entry name" value="RNase_HI_RT_Ty3"/>
    <property type="match status" value="1"/>
</dbReference>
<accession>A0AAE0H175</accession>
<keyword evidence="4" id="KW-0255">Endonuclease</keyword>
<comment type="caution">
    <text evidence="9">The sequence shown here is derived from an EMBL/GenBank/DDBJ whole genome shotgun (WGS) entry which is preliminary data.</text>
</comment>
<evidence type="ECO:0000256" key="7">
    <source>
        <dbReference type="SAM" id="MobiDB-lite"/>
    </source>
</evidence>
<dbReference type="InterPro" id="IPR043128">
    <property type="entry name" value="Rev_trsase/Diguanyl_cyclase"/>
</dbReference>
<keyword evidence="1" id="KW-0808">Transferase</keyword>
<dbReference type="GO" id="GO:0016787">
    <property type="term" value="F:hydrolase activity"/>
    <property type="evidence" value="ECO:0007669"/>
    <property type="project" value="UniProtKB-KW"/>
</dbReference>
<evidence type="ECO:0000256" key="1">
    <source>
        <dbReference type="ARBA" id="ARBA00022679"/>
    </source>
</evidence>
<keyword evidence="2" id="KW-0548">Nucleotidyltransferase</keyword>
<dbReference type="SUPFAM" id="SSF56672">
    <property type="entry name" value="DNA/RNA polymerases"/>
    <property type="match status" value="1"/>
</dbReference>
<dbReference type="AlphaFoldDB" id="A0AAE0H175"/>
<dbReference type="PANTHER" id="PTHR37984:SF5">
    <property type="entry name" value="PROTEIN NYNRIN-LIKE"/>
    <property type="match status" value="1"/>
</dbReference>
<dbReference type="EMBL" id="LGRX02000603">
    <property type="protein sequence ID" value="KAK3288114.1"/>
    <property type="molecule type" value="Genomic_DNA"/>
</dbReference>
<keyword evidence="5" id="KW-0378">Hydrolase</keyword>
<proteinExistence type="predicted"/>
<protein>
    <recommendedName>
        <fullName evidence="8">Reverse transcriptase RNase H-like domain-containing protein</fullName>
    </recommendedName>
</protein>
<dbReference type="Pfam" id="PF17917">
    <property type="entry name" value="RT_RNaseH"/>
    <property type="match status" value="1"/>
</dbReference>
<sequence length="745" mass="83155">MSQHITEDGTWGFMGDCTTYVPPTGKEVVMPKYPGFTVDNSKLKRLHMEVEAMQKYPSGEVAGTLMWDLSQWGFCVQPEAVTKYIDLMEANLDHGGVYNSTELLDELQFPHWYESTGTWKYQLLRYLQPVDMEAMRDELHQSWQRRPMSPSSCVRSRWWKFSLGARGVENAGVLTRFELAGCCATVDFLGYRIGHNSIGAQEAKCKAIQDLPRPQDKTALRSILGMMNYYKGLDQALQDLKDALCVGRCLRPIDYDRPLILYTDWSTYGIGAVLGQKDDSGEEYICMTISRSLNKTERQYASFKGAMLAVAWAVRTLRQYLHGAHFTLATDHSPLTTLMEKSDLQGQHLRWAISLHEFDFTVQYCPGTKNSNNADVPSRYPLPSTTDETGARHDREDTSALHAGVGEFCAKSFCNSLCFTLAGDPPIGVEATPEVQVANYCKMVAREQLGTGPVHRLFDLHYQEELECHNTVLFDTDQPELVVDSGRLARAAWKALSLVRSTRDAVELEVLPGDLRATTMADLIRAAVAETAATRVYSGECVSTLAHRPGTKIRDAVFPYIAGVIGQPVSFDAARAGSYAHRLGAYWSNLFQNYQFRSVMSKVERPKDRAGADSEEETREVNLDEKSRAMGYSASELRMADGLSDEGLASILGLAMDCRAMELLLAVAEASRKGLPHSEESPVAENSPGQPIAVDNNWADHARSDLQQRHALLAKWVGNSNAYTQQVAETTSHHDWEERLQTMCS</sequence>
<evidence type="ECO:0000256" key="6">
    <source>
        <dbReference type="ARBA" id="ARBA00022918"/>
    </source>
</evidence>
<feature type="region of interest" description="Disordered" evidence="7">
    <location>
        <begin position="372"/>
        <end position="392"/>
    </location>
</feature>
<dbReference type="InterPro" id="IPR043502">
    <property type="entry name" value="DNA/RNA_pol_sf"/>
</dbReference>
<dbReference type="InterPro" id="IPR050951">
    <property type="entry name" value="Retrovirus_Pol_polyprotein"/>
</dbReference>
<organism evidence="9 10">
    <name type="scientific">Cymbomonas tetramitiformis</name>
    <dbReference type="NCBI Taxonomy" id="36881"/>
    <lineage>
        <taxon>Eukaryota</taxon>
        <taxon>Viridiplantae</taxon>
        <taxon>Chlorophyta</taxon>
        <taxon>Pyramimonadophyceae</taxon>
        <taxon>Pyramimonadales</taxon>
        <taxon>Pyramimonadaceae</taxon>
        <taxon>Cymbomonas</taxon>
    </lineage>
</organism>
<evidence type="ECO:0000313" key="9">
    <source>
        <dbReference type="EMBL" id="KAK3288114.1"/>
    </source>
</evidence>
<feature type="domain" description="Reverse transcriptase RNase H-like" evidence="8">
    <location>
        <begin position="254"/>
        <end position="358"/>
    </location>
</feature>
<evidence type="ECO:0000256" key="4">
    <source>
        <dbReference type="ARBA" id="ARBA00022759"/>
    </source>
</evidence>
<dbReference type="Proteomes" id="UP001190700">
    <property type="component" value="Unassembled WGS sequence"/>
</dbReference>
<dbReference type="PANTHER" id="PTHR37984">
    <property type="entry name" value="PROTEIN CBG26694"/>
    <property type="match status" value="1"/>
</dbReference>
<keyword evidence="3" id="KW-0540">Nuclease</keyword>
<dbReference type="InterPro" id="IPR041373">
    <property type="entry name" value="RT_RNaseH"/>
</dbReference>
<gene>
    <name evidence="9" type="ORF">CYMTET_4419</name>
</gene>
<keyword evidence="6" id="KW-0695">RNA-directed DNA polymerase</keyword>
<evidence type="ECO:0000256" key="5">
    <source>
        <dbReference type="ARBA" id="ARBA00022801"/>
    </source>
</evidence>
<evidence type="ECO:0000256" key="2">
    <source>
        <dbReference type="ARBA" id="ARBA00022695"/>
    </source>
</evidence>
<keyword evidence="10" id="KW-1185">Reference proteome</keyword>
<dbReference type="GO" id="GO:0003964">
    <property type="term" value="F:RNA-directed DNA polymerase activity"/>
    <property type="evidence" value="ECO:0007669"/>
    <property type="project" value="UniProtKB-KW"/>
</dbReference>